<sequence length="77" mass="8487">MVKNYLEVSASQSSPSGTFLGIAKRLAIFLASALADLITYIVTSVQLALAFPTPTSYRVHTSWFANQMNVKGRKFIF</sequence>
<comment type="caution">
    <text evidence="2">The sequence shown here is derived from an EMBL/GenBank/DDBJ whole genome shotgun (WGS) entry which is preliminary data.</text>
</comment>
<keyword evidence="3" id="KW-1185">Reference proteome</keyword>
<dbReference type="STRING" id="128403.WA1_49840"/>
<gene>
    <name evidence="2" type="ORF">WA1_49840</name>
</gene>
<keyword evidence="1" id="KW-0472">Membrane</keyword>
<name>A0A139WQZ6_9CYAN</name>
<evidence type="ECO:0000313" key="2">
    <source>
        <dbReference type="EMBL" id="KYC34836.1"/>
    </source>
</evidence>
<organism evidence="2 3">
    <name type="scientific">Scytonema hofmannii PCC 7110</name>
    <dbReference type="NCBI Taxonomy" id="128403"/>
    <lineage>
        <taxon>Bacteria</taxon>
        <taxon>Bacillati</taxon>
        <taxon>Cyanobacteriota</taxon>
        <taxon>Cyanophyceae</taxon>
        <taxon>Nostocales</taxon>
        <taxon>Scytonemataceae</taxon>
        <taxon>Scytonema</taxon>
    </lineage>
</organism>
<proteinExistence type="predicted"/>
<dbReference type="Proteomes" id="UP000076925">
    <property type="component" value="Unassembled WGS sequence"/>
</dbReference>
<feature type="transmembrane region" description="Helical" evidence="1">
    <location>
        <begin position="26"/>
        <end position="51"/>
    </location>
</feature>
<dbReference type="AlphaFoldDB" id="A0A139WQZ6"/>
<dbReference type="EMBL" id="ANNX02000064">
    <property type="protein sequence ID" value="KYC34836.1"/>
    <property type="molecule type" value="Genomic_DNA"/>
</dbReference>
<protein>
    <submittedName>
        <fullName evidence="2">Uncharacterized protein</fullName>
    </submittedName>
</protein>
<keyword evidence="1" id="KW-1133">Transmembrane helix</keyword>
<evidence type="ECO:0000313" key="3">
    <source>
        <dbReference type="Proteomes" id="UP000076925"/>
    </source>
</evidence>
<keyword evidence="1" id="KW-0812">Transmembrane</keyword>
<reference evidence="2 3" key="1">
    <citation type="journal article" date="2013" name="Genome Biol. Evol.">
        <title>Genomes of Stigonematalean cyanobacteria (subsection V) and the evolution of oxygenic photosynthesis from prokaryotes to plastids.</title>
        <authorList>
            <person name="Dagan T."/>
            <person name="Roettger M."/>
            <person name="Stucken K."/>
            <person name="Landan G."/>
            <person name="Koch R."/>
            <person name="Major P."/>
            <person name="Gould S.B."/>
            <person name="Goremykin V.V."/>
            <person name="Rippka R."/>
            <person name="Tandeau de Marsac N."/>
            <person name="Gugger M."/>
            <person name="Lockhart P.J."/>
            <person name="Allen J.F."/>
            <person name="Brune I."/>
            <person name="Maus I."/>
            <person name="Puhler A."/>
            <person name="Martin W.F."/>
        </authorList>
    </citation>
    <scope>NUCLEOTIDE SEQUENCE [LARGE SCALE GENOMIC DNA]</scope>
    <source>
        <strain evidence="2 3">PCC 7110</strain>
    </source>
</reference>
<evidence type="ECO:0000256" key="1">
    <source>
        <dbReference type="SAM" id="Phobius"/>
    </source>
</evidence>
<accession>A0A139WQZ6</accession>